<protein>
    <recommendedName>
        <fullName evidence="4">Tetratricopeptide repeat-like domain-containing protein</fullName>
    </recommendedName>
</protein>
<evidence type="ECO:0000256" key="2">
    <source>
        <dbReference type="ARBA" id="ARBA00022803"/>
    </source>
</evidence>
<dbReference type="PROSITE" id="PS50005">
    <property type="entry name" value="TPR"/>
    <property type="match status" value="1"/>
</dbReference>
<comment type="caution">
    <text evidence="3">The sequence shown here is derived from an EMBL/GenBank/DDBJ whole genome shotgun (WGS) entry which is preliminary data.</text>
</comment>
<feature type="non-terminal residue" evidence="3">
    <location>
        <position position="1"/>
    </location>
</feature>
<dbReference type="Pfam" id="PF13181">
    <property type="entry name" value="TPR_8"/>
    <property type="match status" value="1"/>
</dbReference>
<evidence type="ECO:0000256" key="1">
    <source>
        <dbReference type="ARBA" id="ARBA00022737"/>
    </source>
</evidence>
<dbReference type="SUPFAM" id="SSF48452">
    <property type="entry name" value="TPR-like"/>
    <property type="match status" value="2"/>
</dbReference>
<reference evidence="3" key="1">
    <citation type="journal article" date="2015" name="Nature">
        <title>Complex archaea that bridge the gap between prokaryotes and eukaryotes.</title>
        <authorList>
            <person name="Spang A."/>
            <person name="Saw J.H."/>
            <person name="Jorgensen S.L."/>
            <person name="Zaremba-Niedzwiedzka K."/>
            <person name="Martijn J."/>
            <person name="Lind A.E."/>
            <person name="van Eijk R."/>
            <person name="Schleper C."/>
            <person name="Guy L."/>
            <person name="Ettema T.J."/>
        </authorList>
    </citation>
    <scope>NUCLEOTIDE SEQUENCE</scope>
</reference>
<dbReference type="PANTHER" id="PTHR44186:SF1">
    <property type="entry name" value="BARDET-BIEDL SYNDROME 4 PROTEIN"/>
    <property type="match status" value="1"/>
</dbReference>
<dbReference type="PANTHER" id="PTHR44186">
    <property type="match status" value="1"/>
</dbReference>
<sequence length="297" mass="35149">DYQYIPEILKKKEDILSAALAYLYLAKYQIQENQYEKALASLVKARDLDPDDIELNKPIALFYKENGRDKEAFDLFMRIADTLAEKRDEMASMQAIEAYKNALAIDPDFQEAYLKLAYLIQDKQQKVNVYLTAANHFLKKDVRIAKRFAMEAFKLNPEQPLNYFPYIQMLKKQGKIDELVKAYLALSNVYKKAKDKKNKRICLRDVVELKPSGQIYERITKSYLKLGKNEKSLQYFLKWIDFNISEKRWNEAETIAQRTLVHFKDNVQVLERLEVIYNNFLGEHLQSFIRWHICITF</sequence>
<keyword evidence="2" id="KW-0802">TPR repeat</keyword>
<dbReference type="EMBL" id="LAZR01047994">
    <property type="protein sequence ID" value="KKK92927.1"/>
    <property type="molecule type" value="Genomic_DNA"/>
</dbReference>
<evidence type="ECO:0000313" key="3">
    <source>
        <dbReference type="EMBL" id="KKK92927.1"/>
    </source>
</evidence>
<dbReference type="SMART" id="SM00028">
    <property type="entry name" value="TPR"/>
    <property type="match status" value="3"/>
</dbReference>
<evidence type="ECO:0008006" key="4">
    <source>
        <dbReference type="Google" id="ProtNLM"/>
    </source>
</evidence>
<dbReference type="GO" id="GO:0061512">
    <property type="term" value="P:protein localization to cilium"/>
    <property type="evidence" value="ECO:0007669"/>
    <property type="project" value="TreeGrafter"/>
</dbReference>
<name>A0A0F8ZGJ2_9ZZZZ</name>
<accession>A0A0F8ZGJ2</accession>
<organism evidence="3">
    <name type="scientific">marine sediment metagenome</name>
    <dbReference type="NCBI Taxonomy" id="412755"/>
    <lineage>
        <taxon>unclassified sequences</taxon>
        <taxon>metagenomes</taxon>
        <taxon>ecological metagenomes</taxon>
    </lineage>
</organism>
<keyword evidence="1" id="KW-0677">Repeat</keyword>
<dbReference type="Pfam" id="PF13414">
    <property type="entry name" value="TPR_11"/>
    <property type="match status" value="1"/>
</dbReference>
<dbReference type="InterPro" id="IPR011990">
    <property type="entry name" value="TPR-like_helical_dom_sf"/>
</dbReference>
<dbReference type="InterPro" id="IPR019734">
    <property type="entry name" value="TPR_rpt"/>
</dbReference>
<gene>
    <name evidence="3" type="ORF">LCGC14_2697990</name>
</gene>
<dbReference type="GO" id="GO:0036064">
    <property type="term" value="C:ciliary basal body"/>
    <property type="evidence" value="ECO:0007669"/>
    <property type="project" value="TreeGrafter"/>
</dbReference>
<dbReference type="Gene3D" id="1.25.40.10">
    <property type="entry name" value="Tetratricopeptide repeat domain"/>
    <property type="match status" value="3"/>
</dbReference>
<dbReference type="AlphaFoldDB" id="A0A0F8ZGJ2"/>
<proteinExistence type="predicted"/>
<dbReference type="GO" id="GO:0060271">
    <property type="term" value="P:cilium assembly"/>
    <property type="evidence" value="ECO:0007669"/>
    <property type="project" value="TreeGrafter"/>
</dbReference>